<organism evidence="7 8">
    <name type="scientific">Halocaridina rubra</name>
    <name type="common">Hawaiian red shrimp</name>
    <dbReference type="NCBI Taxonomy" id="373956"/>
    <lineage>
        <taxon>Eukaryota</taxon>
        <taxon>Metazoa</taxon>
        <taxon>Ecdysozoa</taxon>
        <taxon>Arthropoda</taxon>
        <taxon>Crustacea</taxon>
        <taxon>Multicrustacea</taxon>
        <taxon>Malacostraca</taxon>
        <taxon>Eumalacostraca</taxon>
        <taxon>Eucarida</taxon>
        <taxon>Decapoda</taxon>
        <taxon>Pleocyemata</taxon>
        <taxon>Caridea</taxon>
        <taxon>Atyoidea</taxon>
        <taxon>Atyidae</taxon>
        <taxon>Halocaridina</taxon>
    </lineage>
</organism>
<dbReference type="InterPro" id="IPR000301">
    <property type="entry name" value="Tetraspanin_animals"/>
</dbReference>
<dbReference type="PRINTS" id="PR00259">
    <property type="entry name" value="TMFOUR"/>
</dbReference>
<comment type="caution">
    <text evidence="7">The sequence shown here is derived from an EMBL/GenBank/DDBJ whole genome shotgun (WGS) entry which is preliminary data.</text>
</comment>
<dbReference type="AlphaFoldDB" id="A0AAN9A6R0"/>
<gene>
    <name evidence="7" type="ORF">SK128_016490</name>
</gene>
<evidence type="ECO:0000256" key="3">
    <source>
        <dbReference type="ARBA" id="ARBA00022692"/>
    </source>
</evidence>
<sequence>MTSHIGSNWPSSPGRRSLMVARVTSAVSVELRVTLKLHICPDTSYRKPPRDRGCCSVNFLKYVLFIFNFIFLLGGIAVLGVAIWTLTEKHQYVSLLTTSTYASTAYILLLAGLIVILAAFLGCCSVLREDRCCLLVYTFSLLLVFLLEAVAGVLAYVYEEQVMAELTLTLTQTFNDNYMYNPEMTETIDHMQMQYHCCGAVTFSEWRESRWLRENLEVNNTVPDSCCKTPSAYCGVRDHPSNIWYNGCIHQFEDELGRHLVILGAVGCGISLVQVFGMILSCCLYVKLKDVDDY</sequence>
<evidence type="ECO:0000256" key="1">
    <source>
        <dbReference type="ARBA" id="ARBA00004141"/>
    </source>
</evidence>
<comment type="subcellular location">
    <subcellularLocation>
        <location evidence="1 6">Membrane</location>
        <topology evidence="1 6">Multi-pass membrane protein</topology>
    </subcellularLocation>
</comment>
<dbReference type="Proteomes" id="UP001381693">
    <property type="component" value="Unassembled WGS sequence"/>
</dbReference>
<protein>
    <recommendedName>
        <fullName evidence="6">Tetraspanin</fullName>
    </recommendedName>
</protein>
<comment type="similarity">
    <text evidence="2 6">Belongs to the tetraspanin (TM4SF) family.</text>
</comment>
<feature type="transmembrane region" description="Helical" evidence="6">
    <location>
        <begin position="106"/>
        <end position="127"/>
    </location>
</feature>
<dbReference type="PIRSF" id="PIRSF002419">
    <property type="entry name" value="Tetraspanin"/>
    <property type="match status" value="1"/>
</dbReference>
<keyword evidence="3 6" id="KW-0812">Transmembrane</keyword>
<dbReference type="PANTHER" id="PTHR19282:SF544">
    <property type="entry name" value="TETRASPANIN"/>
    <property type="match status" value="1"/>
</dbReference>
<dbReference type="InterPro" id="IPR008952">
    <property type="entry name" value="Tetraspanin_EC2_sf"/>
</dbReference>
<evidence type="ECO:0000256" key="4">
    <source>
        <dbReference type="ARBA" id="ARBA00022989"/>
    </source>
</evidence>
<dbReference type="Gene3D" id="1.10.1450.10">
    <property type="entry name" value="Tetraspanin"/>
    <property type="match status" value="1"/>
</dbReference>
<keyword evidence="4 6" id="KW-1133">Transmembrane helix</keyword>
<dbReference type="InterPro" id="IPR018499">
    <property type="entry name" value="Tetraspanin/Peripherin"/>
</dbReference>
<keyword evidence="8" id="KW-1185">Reference proteome</keyword>
<evidence type="ECO:0000313" key="8">
    <source>
        <dbReference type="Proteomes" id="UP001381693"/>
    </source>
</evidence>
<evidence type="ECO:0000256" key="6">
    <source>
        <dbReference type="RuleBase" id="RU361218"/>
    </source>
</evidence>
<reference evidence="7 8" key="1">
    <citation type="submission" date="2023-11" db="EMBL/GenBank/DDBJ databases">
        <title>Halocaridina rubra genome assembly.</title>
        <authorList>
            <person name="Smith C."/>
        </authorList>
    </citation>
    <scope>NUCLEOTIDE SEQUENCE [LARGE SCALE GENOMIC DNA]</scope>
    <source>
        <strain evidence="7">EP-1</strain>
        <tissue evidence="7">Whole</tissue>
    </source>
</reference>
<dbReference type="PANTHER" id="PTHR19282">
    <property type="entry name" value="TETRASPANIN"/>
    <property type="match status" value="1"/>
</dbReference>
<dbReference type="CDD" id="cd03155">
    <property type="entry name" value="CD151_like_LEL"/>
    <property type="match status" value="1"/>
</dbReference>
<feature type="transmembrane region" description="Helical" evidence="6">
    <location>
        <begin position="134"/>
        <end position="158"/>
    </location>
</feature>
<dbReference type="GO" id="GO:0005886">
    <property type="term" value="C:plasma membrane"/>
    <property type="evidence" value="ECO:0007669"/>
    <property type="project" value="TreeGrafter"/>
</dbReference>
<feature type="transmembrane region" description="Helical" evidence="6">
    <location>
        <begin position="62"/>
        <end position="86"/>
    </location>
</feature>
<proteinExistence type="inferred from homology"/>
<evidence type="ECO:0000256" key="5">
    <source>
        <dbReference type="ARBA" id="ARBA00023136"/>
    </source>
</evidence>
<dbReference type="SUPFAM" id="SSF48652">
    <property type="entry name" value="Tetraspanin"/>
    <property type="match status" value="1"/>
</dbReference>
<evidence type="ECO:0000256" key="2">
    <source>
        <dbReference type="ARBA" id="ARBA00006840"/>
    </source>
</evidence>
<feature type="transmembrane region" description="Helical" evidence="6">
    <location>
        <begin position="260"/>
        <end position="286"/>
    </location>
</feature>
<name>A0AAN9A6R0_HALRR</name>
<dbReference type="EMBL" id="JAXCGZ010003891">
    <property type="protein sequence ID" value="KAK7082776.1"/>
    <property type="molecule type" value="Genomic_DNA"/>
</dbReference>
<dbReference type="Pfam" id="PF00335">
    <property type="entry name" value="Tetraspanin"/>
    <property type="match status" value="1"/>
</dbReference>
<accession>A0AAN9A6R0</accession>
<keyword evidence="5 6" id="KW-0472">Membrane</keyword>
<evidence type="ECO:0000313" key="7">
    <source>
        <dbReference type="EMBL" id="KAK7082776.1"/>
    </source>
</evidence>